<keyword evidence="5" id="KW-1185">Reference proteome</keyword>
<keyword evidence="2" id="KW-0812">Transmembrane</keyword>
<name>A0ABS1FR57_9FLAO</name>
<organism evidence="4 5">
    <name type="scientific">Chryseobacterium paridis</name>
    <dbReference type="NCBI Taxonomy" id="2800328"/>
    <lineage>
        <taxon>Bacteria</taxon>
        <taxon>Pseudomonadati</taxon>
        <taxon>Bacteroidota</taxon>
        <taxon>Flavobacteriia</taxon>
        <taxon>Flavobacteriales</taxon>
        <taxon>Weeksellaceae</taxon>
        <taxon>Chryseobacterium group</taxon>
        <taxon>Chryseobacterium</taxon>
    </lineage>
</organism>
<evidence type="ECO:0000259" key="3">
    <source>
        <dbReference type="Pfam" id="PF05569"/>
    </source>
</evidence>
<dbReference type="InterPro" id="IPR008756">
    <property type="entry name" value="Peptidase_M56"/>
</dbReference>
<evidence type="ECO:0000256" key="1">
    <source>
        <dbReference type="SAM" id="MobiDB-lite"/>
    </source>
</evidence>
<evidence type="ECO:0000313" key="5">
    <source>
        <dbReference type="Proteomes" id="UP000628669"/>
    </source>
</evidence>
<dbReference type="Pfam" id="PF05569">
    <property type="entry name" value="Peptidase_M56"/>
    <property type="match status" value="1"/>
</dbReference>
<feature type="transmembrane region" description="Helical" evidence="2">
    <location>
        <begin position="6"/>
        <end position="22"/>
    </location>
</feature>
<feature type="region of interest" description="Disordered" evidence="1">
    <location>
        <begin position="329"/>
        <end position="371"/>
    </location>
</feature>
<dbReference type="CDD" id="cd07341">
    <property type="entry name" value="M56_BlaR1_MecR1_like"/>
    <property type="match status" value="1"/>
</dbReference>
<feature type="domain" description="Peptidase M56" evidence="3">
    <location>
        <begin position="157"/>
        <end position="250"/>
    </location>
</feature>
<dbReference type="Proteomes" id="UP000628669">
    <property type="component" value="Unassembled WGS sequence"/>
</dbReference>
<reference evidence="5" key="1">
    <citation type="submission" date="2021-01" db="EMBL/GenBank/DDBJ databases">
        <title>Genome public.</title>
        <authorList>
            <person name="Liu C."/>
            <person name="Sun Q."/>
        </authorList>
    </citation>
    <scope>NUCLEOTIDE SEQUENCE [LARGE SCALE GENOMIC DNA]</scope>
    <source>
        <strain evidence="5">YIM B02567</strain>
    </source>
</reference>
<feature type="transmembrane region" description="Helical" evidence="2">
    <location>
        <begin position="34"/>
        <end position="52"/>
    </location>
</feature>
<evidence type="ECO:0000256" key="2">
    <source>
        <dbReference type="SAM" id="Phobius"/>
    </source>
</evidence>
<proteinExistence type="predicted"/>
<feature type="transmembrane region" description="Helical" evidence="2">
    <location>
        <begin position="260"/>
        <end position="278"/>
    </location>
</feature>
<sequence length="480" mass="54886">MLYIFLKIILCSSLLIVVYHLLLEKEKMYRFNRFFLLFSLAFSYTIPFISITTERPASSIDSQLRFEETTQQILTIPAKQETFDWTTILLIIYAIITLLLLVKAILSIAKILNIKGKTLYHDHCKIVVTPNNFSPFTFWKTIYLGENYIINGQIDPRIFLHEKSHLDQKHSWDLFLIEFFKVITWFNPALYFYKRAMITNHEFLADENVLESNIDIKDYQHLILNEIVDSQKLEFTHSFNFTNTKKRFIMMNTKKSKFIGLKKAVSIPILVTAFGLFVQKTYANNHNPISDISKEYTKASSVLLKEIVHQAKNTDNKITAFDTIRPTKKAVSKKGKINKNLAPPPPSPPRVEKNVPKKANMSGDHDIPPPPPPANNSFVQAEFPKGINEFRNKVAKNFNGSVFKGDEGRLQSNVYISINAEGTVEKVVADGNNKVFNDESVRATKVSTENINWKPALADGKPAATVFKLPLAMIFEGKKK</sequence>
<feature type="transmembrane region" description="Helical" evidence="2">
    <location>
        <begin position="85"/>
        <end position="106"/>
    </location>
</feature>
<accession>A0ABS1FR57</accession>
<gene>
    <name evidence="4" type="ORF">JHL15_03960</name>
</gene>
<keyword evidence="2" id="KW-1133">Transmembrane helix</keyword>
<dbReference type="RefSeq" id="WP_200243064.1">
    <property type="nucleotide sequence ID" value="NZ_JAENHK010000001.1"/>
</dbReference>
<evidence type="ECO:0000313" key="4">
    <source>
        <dbReference type="EMBL" id="MBK1894907.1"/>
    </source>
</evidence>
<dbReference type="EMBL" id="JAENHK010000001">
    <property type="protein sequence ID" value="MBK1894907.1"/>
    <property type="molecule type" value="Genomic_DNA"/>
</dbReference>
<keyword evidence="2" id="KW-0472">Membrane</keyword>
<comment type="caution">
    <text evidence="4">The sequence shown here is derived from an EMBL/GenBank/DDBJ whole genome shotgun (WGS) entry which is preliminary data.</text>
</comment>
<protein>
    <submittedName>
        <fullName evidence="4">M56 family metallopeptidase</fullName>
    </submittedName>
</protein>